<dbReference type="Proteomes" id="UP000770717">
    <property type="component" value="Unassembled WGS sequence"/>
</dbReference>
<dbReference type="InterPro" id="IPR028064">
    <property type="entry name" value="TMEM154"/>
</dbReference>
<proteinExistence type="predicted"/>
<evidence type="ECO:0000313" key="3">
    <source>
        <dbReference type="Proteomes" id="UP000770717"/>
    </source>
</evidence>
<evidence type="ECO:0008006" key="4">
    <source>
        <dbReference type="Google" id="ProtNLM"/>
    </source>
</evidence>
<accession>A0A8J6F2U8</accession>
<keyword evidence="1" id="KW-0472">Membrane</keyword>
<dbReference type="PANTHER" id="PTHR36526">
    <property type="entry name" value="TRANSMEMBRANE PROTEIN 154"/>
    <property type="match status" value="1"/>
</dbReference>
<sequence>MMTTNEDLTPTSQTYLVSITPEDETSPSVTLDAFNATSSDITESPDVPGTDLVTILIYAAPAIILVLLVVIIIVIVKRKRHKKKQEDMPVDDDVQSPIFEEDTPSVMEIEIDDLDKWMNNMKNSCRLSTLEEENKVCTSAET</sequence>
<feature type="transmembrane region" description="Helical" evidence="1">
    <location>
        <begin position="55"/>
        <end position="76"/>
    </location>
</feature>
<dbReference type="AlphaFoldDB" id="A0A8J6F2U8"/>
<reference evidence="2" key="1">
    <citation type="thesis" date="2020" institute="ProQuest LLC" country="789 East Eisenhower Parkway, Ann Arbor, MI, USA">
        <title>Comparative Genomics and Chromosome Evolution.</title>
        <authorList>
            <person name="Mudd A.B."/>
        </authorList>
    </citation>
    <scope>NUCLEOTIDE SEQUENCE</scope>
    <source>
        <strain evidence="2">HN-11 Male</strain>
        <tissue evidence="2">Kidney and liver</tissue>
    </source>
</reference>
<name>A0A8J6F2U8_ELECQ</name>
<dbReference type="InterPro" id="IPR053087">
    <property type="entry name" value="TMEM154-like"/>
</dbReference>
<comment type="caution">
    <text evidence="2">The sequence shown here is derived from an EMBL/GenBank/DDBJ whole genome shotgun (WGS) entry which is preliminary data.</text>
</comment>
<dbReference type="PANTHER" id="PTHR36526:SF1">
    <property type="entry name" value="TRANSMEMBRANE PROTEIN 154"/>
    <property type="match status" value="1"/>
</dbReference>
<keyword evidence="1" id="KW-0812">Transmembrane</keyword>
<gene>
    <name evidence="2" type="ORF">GDO78_011842</name>
</gene>
<evidence type="ECO:0000256" key="1">
    <source>
        <dbReference type="SAM" id="Phobius"/>
    </source>
</evidence>
<evidence type="ECO:0000313" key="2">
    <source>
        <dbReference type="EMBL" id="KAG9480039.1"/>
    </source>
</evidence>
<organism evidence="2 3">
    <name type="scientific">Eleutherodactylus coqui</name>
    <name type="common">Puerto Rican coqui</name>
    <dbReference type="NCBI Taxonomy" id="57060"/>
    <lineage>
        <taxon>Eukaryota</taxon>
        <taxon>Metazoa</taxon>
        <taxon>Chordata</taxon>
        <taxon>Craniata</taxon>
        <taxon>Vertebrata</taxon>
        <taxon>Euteleostomi</taxon>
        <taxon>Amphibia</taxon>
        <taxon>Batrachia</taxon>
        <taxon>Anura</taxon>
        <taxon>Neobatrachia</taxon>
        <taxon>Hyloidea</taxon>
        <taxon>Eleutherodactylidae</taxon>
        <taxon>Eleutherodactylinae</taxon>
        <taxon>Eleutherodactylus</taxon>
        <taxon>Eleutherodactylus</taxon>
    </lineage>
</organism>
<dbReference type="Pfam" id="PF15102">
    <property type="entry name" value="TMEM154"/>
    <property type="match status" value="1"/>
</dbReference>
<keyword evidence="1" id="KW-1133">Transmembrane helix</keyword>
<keyword evidence="3" id="KW-1185">Reference proteome</keyword>
<dbReference type="EMBL" id="WNTK01000007">
    <property type="protein sequence ID" value="KAG9480039.1"/>
    <property type="molecule type" value="Genomic_DNA"/>
</dbReference>
<protein>
    <recommendedName>
        <fullName evidence="4">Transmembrane protein 154</fullName>
    </recommendedName>
</protein>
<dbReference type="OrthoDB" id="9451445at2759"/>